<protein>
    <submittedName>
        <fullName evidence="2">Uncharacterized protein</fullName>
    </submittedName>
</protein>
<evidence type="ECO:0000256" key="1">
    <source>
        <dbReference type="SAM" id="MobiDB-lite"/>
    </source>
</evidence>
<dbReference type="InterPro" id="IPR006616">
    <property type="entry name" value="DM9_repeat"/>
</dbReference>
<name>A0ABQ6WEQ1_9EURO</name>
<accession>A0ABQ6WEQ1</accession>
<evidence type="ECO:0000313" key="2">
    <source>
        <dbReference type="EMBL" id="KAE8414636.1"/>
    </source>
</evidence>
<evidence type="ECO:0000313" key="3">
    <source>
        <dbReference type="Proteomes" id="UP000325395"/>
    </source>
</evidence>
<dbReference type="Pfam" id="PF11901">
    <property type="entry name" value="DM9"/>
    <property type="match status" value="1"/>
</dbReference>
<dbReference type="EMBL" id="ML735782">
    <property type="protein sequence ID" value="KAE8414636.1"/>
    <property type="molecule type" value="Genomic_DNA"/>
</dbReference>
<dbReference type="Proteomes" id="UP000325395">
    <property type="component" value="Unassembled WGS sequence"/>
</dbReference>
<feature type="region of interest" description="Disordered" evidence="1">
    <location>
        <begin position="32"/>
        <end position="63"/>
    </location>
</feature>
<reference evidence="2 3" key="1">
    <citation type="submission" date="2019-04" db="EMBL/GenBank/DDBJ databases">
        <authorList>
            <consortium name="DOE Joint Genome Institute"/>
            <person name="Mondo S."/>
            <person name="Kjaerbolling I."/>
            <person name="Vesth T."/>
            <person name="Frisvad J.C."/>
            <person name="Nybo J.L."/>
            <person name="Theobald S."/>
            <person name="Kildgaard S."/>
            <person name="Isbrandt T."/>
            <person name="Kuo A."/>
            <person name="Sato A."/>
            <person name="Lyhne E.K."/>
            <person name="Kogle M.E."/>
            <person name="Wiebenga A."/>
            <person name="Kun R.S."/>
            <person name="Lubbers R.J."/>
            <person name="Makela M.R."/>
            <person name="Barry K."/>
            <person name="Chovatia M."/>
            <person name="Clum A."/>
            <person name="Daum C."/>
            <person name="Haridas S."/>
            <person name="He G."/>
            <person name="LaButti K."/>
            <person name="Lipzen A."/>
            <person name="Riley R."/>
            <person name="Salamov A."/>
            <person name="Simmons B.A."/>
            <person name="Magnuson J.K."/>
            <person name="Henrissat B."/>
            <person name="Mortensen U.H."/>
            <person name="Larsen T.O."/>
            <person name="Devries R.P."/>
            <person name="Grigoriev I.V."/>
            <person name="Machida M."/>
            <person name="Baker S.E."/>
            <person name="Andersen M.R."/>
            <person name="Cantor M.N."/>
            <person name="Hua S.X."/>
        </authorList>
    </citation>
    <scope>NUCLEOTIDE SEQUENCE [LARGE SCALE GENOMIC DNA]</scope>
    <source>
        <strain evidence="2 3">CBS 117616</strain>
    </source>
</reference>
<gene>
    <name evidence="2" type="ORF">BDV36DRAFT_298868</name>
</gene>
<keyword evidence="3" id="KW-1185">Reference proteome</keyword>
<sequence>MGKGEKIYDFHAGDNQRIIYHNDQTEVREKLPAMGPAEDPSSKPLIRDTSTPRVKGHLKENPAHQLRKLPSDASSLQELSRWQDEVERPDGVVDTINSHQIFWNGQDPGSKQMSLGELYSVLYHLHRDDSHHGVRIPLDAYSLFPGGTVAHTTHYIERDGRTPVYFGSAIDFKGGVHPCEVATYWNHTSEGKVPEGRQPILGDHESDGRPQYHAVAEADRHMVPGKVAPHMGGVNISYNHQEHIREYCKILYVKTHQ</sequence>
<organism evidence="2 3">
    <name type="scientific">Aspergillus pseudocaelatus</name>
    <dbReference type="NCBI Taxonomy" id="1825620"/>
    <lineage>
        <taxon>Eukaryota</taxon>
        <taxon>Fungi</taxon>
        <taxon>Dikarya</taxon>
        <taxon>Ascomycota</taxon>
        <taxon>Pezizomycotina</taxon>
        <taxon>Eurotiomycetes</taxon>
        <taxon>Eurotiomycetidae</taxon>
        <taxon>Eurotiales</taxon>
        <taxon>Aspergillaceae</taxon>
        <taxon>Aspergillus</taxon>
        <taxon>Aspergillus subgen. Circumdati</taxon>
    </lineage>
</organism>
<proteinExistence type="predicted"/>